<keyword evidence="1" id="KW-0472">Membrane</keyword>
<keyword evidence="1" id="KW-0812">Transmembrane</keyword>
<organism evidence="3 4">
    <name type="scientific">Sporosarcina soli</name>
    <dbReference type="NCBI Taxonomy" id="334736"/>
    <lineage>
        <taxon>Bacteria</taxon>
        <taxon>Bacillati</taxon>
        <taxon>Bacillota</taxon>
        <taxon>Bacilli</taxon>
        <taxon>Bacillales</taxon>
        <taxon>Caryophanaceae</taxon>
        <taxon>Sporosarcina</taxon>
    </lineage>
</organism>
<dbReference type="PANTHER" id="PTHR45138:SF9">
    <property type="entry name" value="DIGUANYLATE CYCLASE DGCM-RELATED"/>
    <property type="match status" value="1"/>
</dbReference>
<evidence type="ECO:0000259" key="2">
    <source>
        <dbReference type="PROSITE" id="PS50887"/>
    </source>
</evidence>
<dbReference type="InterPro" id="IPR003018">
    <property type="entry name" value="GAF"/>
</dbReference>
<keyword evidence="4" id="KW-1185">Reference proteome</keyword>
<dbReference type="InterPro" id="IPR043128">
    <property type="entry name" value="Rev_trsase/Diguanyl_cyclase"/>
</dbReference>
<protein>
    <submittedName>
        <fullName evidence="3">Sensor domain-containing diguanylate cyclase</fullName>
        <ecNumber evidence="3">2.7.7.65</ecNumber>
    </submittedName>
</protein>
<proteinExistence type="predicted"/>
<feature type="transmembrane region" description="Helical" evidence="1">
    <location>
        <begin position="134"/>
        <end position="156"/>
    </location>
</feature>
<dbReference type="InterPro" id="IPR029016">
    <property type="entry name" value="GAF-like_dom_sf"/>
</dbReference>
<keyword evidence="3" id="KW-0548">Nucleotidyltransferase</keyword>
<dbReference type="SUPFAM" id="SSF55073">
    <property type="entry name" value="Nucleotide cyclase"/>
    <property type="match status" value="1"/>
</dbReference>
<gene>
    <name evidence="3" type="ORF">ACFPRA_19935</name>
</gene>
<dbReference type="EC" id="2.7.7.65" evidence="3"/>
<dbReference type="Proteomes" id="UP001596109">
    <property type="component" value="Unassembled WGS sequence"/>
</dbReference>
<comment type="caution">
    <text evidence="3">The sequence shown here is derived from an EMBL/GenBank/DDBJ whole genome shotgun (WGS) entry which is preliminary data.</text>
</comment>
<dbReference type="PROSITE" id="PS50887">
    <property type="entry name" value="GGDEF"/>
    <property type="match status" value="1"/>
</dbReference>
<feature type="domain" description="GGDEF" evidence="2">
    <location>
        <begin position="425"/>
        <end position="567"/>
    </location>
</feature>
<dbReference type="CDD" id="cd01949">
    <property type="entry name" value="GGDEF"/>
    <property type="match status" value="1"/>
</dbReference>
<reference evidence="4" key="1">
    <citation type="journal article" date="2019" name="Int. J. Syst. Evol. Microbiol.">
        <title>The Global Catalogue of Microorganisms (GCM) 10K type strain sequencing project: providing services to taxonomists for standard genome sequencing and annotation.</title>
        <authorList>
            <consortium name="The Broad Institute Genomics Platform"/>
            <consortium name="The Broad Institute Genome Sequencing Center for Infectious Disease"/>
            <person name="Wu L."/>
            <person name="Ma J."/>
        </authorList>
    </citation>
    <scope>NUCLEOTIDE SEQUENCE [LARGE SCALE GENOMIC DNA]</scope>
    <source>
        <strain evidence="4">CGMCC 4.1434</strain>
    </source>
</reference>
<feature type="transmembrane region" description="Helical" evidence="1">
    <location>
        <begin position="176"/>
        <end position="196"/>
    </location>
</feature>
<name>A0ABW0TRT1_9BACL</name>
<dbReference type="SUPFAM" id="SSF55781">
    <property type="entry name" value="GAF domain-like"/>
    <property type="match status" value="1"/>
</dbReference>
<dbReference type="SMART" id="SM00267">
    <property type="entry name" value="GGDEF"/>
    <property type="match status" value="1"/>
</dbReference>
<feature type="transmembrane region" description="Helical" evidence="1">
    <location>
        <begin position="6"/>
        <end position="28"/>
    </location>
</feature>
<feature type="transmembrane region" description="Helical" evidence="1">
    <location>
        <begin position="35"/>
        <end position="56"/>
    </location>
</feature>
<dbReference type="Pfam" id="PF01590">
    <property type="entry name" value="GAF"/>
    <property type="match status" value="1"/>
</dbReference>
<dbReference type="PANTHER" id="PTHR45138">
    <property type="entry name" value="REGULATORY COMPONENTS OF SENSORY TRANSDUCTION SYSTEM"/>
    <property type="match status" value="1"/>
</dbReference>
<dbReference type="InterPro" id="IPR000160">
    <property type="entry name" value="GGDEF_dom"/>
</dbReference>
<sequence>MKSEKRSALLLTLLWLLIVPSGVVAILWNDPPGQVNSLYIALFCIAGFFSVLFPIVRNGMPVLLVMWIAVPAFLLYGLFVELVVMQVSLLAILVARRERMLQWTRYCLHSLLFFFLSIISAIAFHAAGGEVGTLQFWSLFFAAYCYQIVHTFFYQIIRGAYFTIRKRQPAFVSKSAIVESMIVLAILPFALTVYFLLQLFGIGAFFLIVIPFFIVTIITYFNDHSRKLNRHLQQAVYVGGELSAILTEKKLIDQFLVEVSEFFKTDYAYLFDHQDGWLELIRSYEQGQFVEIDFADLAAGQGMAGVVLERKQPIIYHKRNEWETVSKGYSPVEMQSVLCVPITRNQKIEAVILLASKKKFAFKDYQLKILDILCSYFTVNVEKASYLEEAIINSERCALTNVYNYRFLEERIAYETSRFNHGQIDELSVVMLDIDHFKKVNDLYGHESGNAILIGLARKLEAMLPKVGIVARYGGEEFVILLPGVSKSAASAFAEYVRSEIAGHPFTITPDLNEEKQQLDIHITLSIGVSAVPDDTDEAMALLRNADRALYIGAKQAGRNRVASYTK</sequence>
<feature type="transmembrane region" description="Helical" evidence="1">
    <location>
        <begin position="202"/>
        <end position="221"/>
    </location>
</feature>
<dbReference type="Gene3D" id="3.30.70.270">
    <property type="match status" value="1"/>
</dbReference>
<keyword evidence="1" id="KW-1133">Transmembrane helix</keyword>
<dbReference type="InterPro" id="IPR029787">
    <property type="entry name" value="Nucleotide_cyclase"/>
</dbReference>
<accession>A0ABW0TRT1</accession>
<dbReference type="InterPro" id="IPR050469">
    <property type="entry name" value="Diguanylate_Cyclase"/>
</dbReference>
<dbReference type="GO" id="GO:0052621">
    <property type="term" value="F:diguanylate cyclase activity"/>
    <property type="evidence" value="ECO:0007669"/>
    <property type="project" value="UniProtKB-EC"/>
</dbReference>
<evidence type="ECO:0000313" key="3">
    <source>
        <dbReference type="EMBL" id="MFC5591155.1"/>
    </source>
</evidence>
<evidence type="ECO:0000313" key="4">
    <source>
        <dbReference type="Proteomes" id="UP001596109"/>
    </source>
</evidence>
<evidence type="ECO:0000256" key="1">
    <source>
        <dbReference type="SAM" id="Phobius"/>
    </source>
</evidence>
<feature type="transmembrane region" description="Helical" evidence="1">
    <location>
        <begin position="62"/>
        <end position="94"/>
    </location>
</feature>
<feature type="transmembrane region" description="Helical" evidence="1">
    <location>
        <begin position="106"/>
        <end position="128"/>
    </location>
</feature>
<dbReference type="Gene3D" id="3.30.450.40">
    <property type="match status" value="1"/>
</dbReference>
<keyword evidence="3" id="KW-0808">Transferase</keyword>
<dbReference type="NCBIfam" id="TIGR00254">
    <property type="entry name" value="GGDEF"/>
    <property type="match status" value="1"/>
</dbReference>
<dbReference type="RefSeq" id="WP_381438581.1">
    <property type="nucleotide sequence ID" value="NZ_JBHSNO010000015.1"/>
</dbReference>
<dbReference type="Pfam" id="PF00990">
    <property type="entry name" value="GGDEF"/>
    <property type="match status" value="1"/>
</dbReference>
<dbReference type="EMBL" id="JBHSNO010000015">
    <property type="protein sequence ID" value="MFC5591155.1"/>
    <property type="molecule type" value="Genomic_DNA"/>
</dbReference>